<comment type="caution">
    <text evidence="1">The sequence shown here is derived from an EMBL/GenBank/DDBJ whole genome shotgun (WGS) entry which is preliminary data.</text>
</comment>
<dbReference type="EMBL" id="JBHTLD010000268">
    <property type="protein sequence ID" value="MFD1188410.1"/>
    <property type="molecule type" value="Genomic_DNA"/>
</dbReference>
<dbReference type="RefSeq" id="WP_377531962.1">
    <property type="nucleotide sequence ID" value="NZ_JBHTLD010000268.1"/>
</dbReference>
<organism evidence="1 2">
    <name type="scientific">Pontibacter rugosus</name>
    <dbReference type="NCBI Taxonomy" id="1745966"/>
    <lineage>
        <taxon>Bacteria</taxon>
        <taxon>Pseudomonadati</taxon>
        <taxon>Bacteroidota</taxon>
        <taxon>Cytophagia</taxon>
        <taxon>Cytophagales</taxon>
        <taxon>Hymenobacteraceae</taxon>
        <taxon>Pontibacter</taxon>
    </lineage>
</organism>
<dbReference type="Proteomes" id="UP001597094">
    <property type="component" value="Unassembled WGS sequence"/>
</dbReference>
<reference evidence="2" key="1">
    <citation type="journal article" date="2019" name="Int. J. Syst. Evol. Microbiol.">
        <title>The Global Catalogue of Microorganisms (GCM) 10K type strain sequencing project: providing services to taxonomists for standard genome sequencing and annotation.</title>
        <authorList>
            <consortium name="The Broad Institute Genomics Platform"/>
            <consortium name="The Broad Institute Genome Sequencing Center for Infectious Disease"/>
            <person name="Wu L."/>
            <person name="Ma J."/>
        </authorList>
    </citation>
    <scope>NUCLEOTIDE SEQUENCE [LARGE SCALE GENOMIC DNA]</scope>
    <source>
        <strain evidence="2">JCM 31319</strain>
    </source>
</reference>
<sequence length="54" mass="5938">MKIIILILAFIAGVGFTIKQSANEMKEIAARQELSKYKGQPNLLPEVKIVAPRG</sequence>
<gene>
    <name evidence="1" type="ORF">ACFQ2O_19525</name>
</gene>
<name>A0ABW3SVS7_9BACT</name>
<evidence type="ECO:0000313" key="2">
    <source>
        <dbReference type="Proteomes" id="UP001597094"/>
    </source>
</evidence>
<accession>A0ABW3SVS7</accession>
<evidence type="ECO:0000313" key="1">
    <source>
        <dbReference type="EMBL" id="MFD1188410.1"/>
    </source>
</evidence>
<proteinExistence type="predicted"/>
<keyword evidence="2" id="KW-1185">Reference proteome</keyword>
<protein>
    <submittedName>
        <fullName evidence="1">Uncharacterized protein</fullName>
    </submittedName>
</protein>